<evidence type="ECO:0000313" key="2">
    <source>
        <dbReference type="EMBL" id="KAK3952023.1"/>
    </source>
</evidence>
<keyword evidence="3" id="KW-1185">Reference proteome</keyword>
<accession>A0AAN6SG76</accession>
<feature type="compositionally biased region" description="Basic and acidic residues" evidence="1">
    <location>
        <begin position="117"/>
        <end position="138"/>
    </location>
</feature>
<feature type="region of interest" description="Disordered" evidence="1">
    <location>
        <begin position="1"/>
        <end position="20"/>
    </location>
</feature>
<proteinExistence type="predicted"/>
<feature type="region of interest" description="Disordered" evidence="1">
    <location>
        <begin position="268"/>
        <end position="288"/>
    </location>
</feature>
<dbReference type="AlphaFoldDB" id="A0AAN6SG76"/>
<gene>
    <name evidence="2" type="ORF">QBC32DRAFT_261095</name>
</gene>
<evidence type="ECO:0000256" key="1">
    <source>
        <dbReference type="SAM" id="MobiDB-lite"/>
    </source>
</evidence>
<organism evidence="2 3">
    <name type="scientific">Pseudoneurospora amorphoporcata</name>
    <dbReference type="NCBI Taxonomy" id="241081"/>
    <lineage>
        <taxon>Eukaryota</taxon>
        <taxon>Fungi</taxon>
        <taxon>Dikarya</taxon>
        <taxon>Ascomycota</taxon>
        <taxon>Pezizomycotina</taxon>
        <taxon>Sordariomycetes</taxon>
        <taxon>Sordariomycetidae</taxon>
        <taxon>Sordariales</taxon>
        <taxon>Sordariaceae</taxon>
        <taxon>Pseudoneurospora</taxon>
    </lineage>
</organism>
<comment type="caution">
    <text evidence="2">The sequence shown here is derived from an EMBL/GenBank/DDBJ whole genome shotgun (WGS) entry which is preliminary data.</text>
</comment>
<dbReference type="EMBL" id="MU859133">
    <property type="protein sequence ID" value="KAK3952023.1"/>
    <property type="molecule type" value="Genomic_DNA"/>
</dbReference>
<evidence type="ECO:0000313" key="3">
    <source>
        <dbReference type="Proteomes" id="UP001303222"/>
    </source>
</evidence>
<dbReference type="Proteomes" id="UP001303222">
    <property type="component" value="Unassembled WGS sequence"/>
</dbReference>
<sequence>MSRRLSFGSGEIEPGTSLDASTLLGESDGTPLALLGDNISLPSSAKGRIKVKGPKAEADNYAAWCKSNPPPKFETIAKAHGKEGCASIKFTELPSSTEASPIPRGSVVVKAEDRLEQLQDDKSAEKEHPKFLNEETLRPSENSQPSIPKLQEDNIQDNSIHNDDVHSNETSIVQVLWALLLTFSIVVWGTSRLLFFSILAPLSFVKRPGLALFEVPKLWLLFASQCCTTLHLITKKLALIASIRFIKALTWALQLLIWSQKSQATLQRDKGPAGHFSDPPKENGSHQL</sequence>
<protein>
    <submittedName>
        <fullName evidence="2">Uncharacterized protein</fullName>
    </submittedName>
</protein>
<reference evidence="2" key="2">
    <citation type="submission" date="2023-06" db="EMBL/GenBank/DDBJ databases">
        <authorList>
            <consortium name="Lawrence Berkeley National Laboratory"/>
            <person name="Mondo S.J."/>
            <person name="Hensen N."/>
            <person name="Bonometti L."/>
            <person name="Westerberg I."/>
            <person name="Brannstrom I.O."/>
            <person name="Guillou S."/>
            <person name="Cros-Aarteil S."/>
            <person name="Calhoun S."/>
            <person name="Haridas S."/>
            <person name="Kuo A."/>
            <person name="Pangilinan J."/>
            <person name="Riley R."/>
            <person name="Labutti K."/>
            <person name="Andreopoulos B."/>
            <person name="Lipzen A."/>
            <person name="Chen C."/>
            <person name="Yanf M."/>
            <person name="Daum C."/>
            <person name="Ng V."/>
            <person name="Clum A."/>
            <person name="Steindorff A."/>
            <person name="Ohm R."/>
            <person name="Martin F."/>
            <person name="Silar P."/>
            <person name="Natvig D."/>
            <person name="Lalanne C."/>
            <person name="Gautier V."/>
            <person name="Ament-Velasquez S.L."/>
            <person name="Kruys A."/>
            <person name="Hutchinson M.I."/>
            <person name="Powell A.J."/>
            <person name="Barry K."/>
            <person name="Miller A.N."/>
            <person name="Grigoriev I.V."/>
            <person name="Debuchy R."/>
            <person name="Gladieux P."/>
            <person name="Thoren M.H."/>
            <person name="Johannesson H."/>
        </authorList>
    </citation>
    <scope>NUCLEOTIDE SEQUENCE</scope>
    <source>
        <strain evidence="2">CBS 626.80</strain>
    </source>
</reference>
<reference evidence="2" key="1">
    <citation type="journal article" date="2023" name="Mol. Phylogenet. Evol.">
        <title>Genome-scale phylogeny and comparative genomics of the fungal order Sordariales.</title>
        <authorList>
            <person name="Hensen N."/>
            <person name="Bonometti L."/>
            <person name="Westerberg I."/>
            <person name="Brannstrom I.O."/>
            <person name="Guillou S."/>
            <person name="Cros-Aarteil S."/>
            <person name="Calhoun S."/>
            <person name="Haridas S."/>
            <person name="Kuo A."/>
            <person name="Mondo S."/>
            <person name="Pangilinan J."/>
            <person name="Riley R."/>
            <person name="LaButti K."/>
            <person name="Andreopoulos B."/>
            <person name="Lipzen A."/>
            <person name="Chen C."/>
            <person name="Yan M."/>
            <person name="Daum C."/>
            <person name="Ng V."/>
            <person name="Clum A."/>
            <person name="Steindorff A."/>
            <person name="Ohm R.A."/>
            <person name="Martin F."/>
            <person name="Silar P."/>
            <person name="Natvig D.O."/>
            <person name="Lalanne C."/>
            <person name="Gautier V."/>
            <person name="Ament-Velasquez S.L."/>
            <person name="Kruys A."/>
            <person name="Hutchinson M.I."/>
            <person name="Powell A.J."/>
            <person name="Barry K."/>
            <person name="Miller A.N."/>
            <person name="Grigoriev I.V."/>
            <person name="Debuchy R."/>
            <person name="Gladieux P."/>
            <person name="Hiltunen Thoren M."/>
            <person name="Johannesson H."/>
        </authorList>
    </citation>
    <scope>NUCLEOTIDE SEQUENCE</scope>
    <source>
        <strain evidence="2">CBS 626.80</strain>
    </source>
</reference>
<name>A0AAN6SG76_9PEZI</name>
<feature type="region of interest" description="Disordered" evidence="1">
    <location>
        <begin position="117"/>
        <end position="150"/>
    </location>
</feature>